<proteinExistence type="predicted"/>
<feature type="transmembrane region" description="Helical" evidence="1">
    <location>
        <begin position="158"/>
        <end position="179"/>
    </location>
</feature>
<feature type="transmembrane region" description="Helical" evidence="1">
    <location>
        <begin position="407"/>
        <end position="424"/>
    </location>
</feature>
<keyword evidence="1" id="KW-0812">Transmembrane</keyword>
<feature type="transmembrane region" description="Helical" evidence="1">
    <location>
        <begin position="310"/>
        <end position="329"/>
    </location>
</feature>
<keyword evidence="1" id="KW-1133">Transmembrane helix</keyword>
<dbReference type="InterPro" id="IPR036259">
    <property type="entry name" value="MFS_trans_sf"/>
</dbReference>
<dbReference type="Gene3D" id="1.20.1250.20">
    <property type="entry name" value="MFS general substrate transporter like domains"/>
    <property type="match status" value="2"/>
</dbReference>
<dbReference type="SUPFAM" id="SSF103473">
    <property type="entry name" value="MFS general substrate transporter"/>
    <property type="match status" value="1"/>
</dbReference>
<organism evidence="2">
    <name type="scientific">Chrysotila carterae</name>
    <name type="common">Marine alga</name>
    <name type="synonym">Syracosphaera carterae</name>
    <dbReference type="NCBI Taxonomy" id="13221"/>
    <lineage>
        <taxon>Eukaryota</taxon>
        <taxon>Haptista</taxon>
        <taxon>Haptophyta</taxon>
        <taxon>Prymnesiophyceae</taxon>
        <taxon>Isochrysidales</taxon>
        <taxon>Isochrysidaceae</taxon>
        <taxon>Chrysotila</taxon>
    </lineage>
</organism>
<feature type="transmembrane region" description="Helical" evidence="1">
    <location>
        <begin position="127"/>
        <end position="146"/>
    </location>
</feature>
<dbReference type="AlphaFoldDB" id="A0A7S4BG43"/>
<feature type="transmembrane region" description="Helical" evidence="1">
    <location>
        <begin position="191"/>
        <end position="211"/>
    </location>
</feature>
<feature type="transmembrane region" description="Helical" evidence="1">
    <location>
        <begin position="63"/>
        <end position="84"/>
    </location>
</feature>
<feature type="transmembrane region" description="Helical" evidence="1">
    <location>
        <begin position="444"/>
        <end position="463"/>
    </location>
</feature>
<evidence type="ECO:0000256" key="1">
    <source>
        <dbReference type="SAM" id="Phobius"/>
    </source>
</evidence>
<protein>
    <recommendedName>
        <fullName evidence="3">Major facilitator superfamily (MFS) profile domain-containing protein</fullName>
    </recommendedName>
</protein>
<name>A0A7S4BG43_CHRCT</name>
<feature type="transmembrane region" description="Helical" evidence="1">
    <location>
        <begin position="30"/>
        <end position="51"/>
    </location>
</feature>
<feature type="transmembrane region" description="Helical" evidence="1">
    <location>
        <begin position="96"/>
        <end position="115"/>
    </location>
</feature>
<evidence type="ECO:0000313" key="2">
    <source>
        <dbReference type="EMBL" id="CAE0764804.1"/>
    </source>
</evidence>
<feature type="transmembrane region" description="Helical" evidence="1">
    <location>
        <begin position="338"/>
        <end position="360"/>
    </location>
</feature>
<feature type="transmembrane region" description="Helical" evidence="1">
    <location>
        <begin position="272"/>
        <end position="290"/>
    </location>
</feature>
<keyword evidence="1" id="KW-0472">Membrane</keyword>
<feature type="transmembrane region" description="Helical" evidence="1">
    <location>
        <begin position="380"/>
        <end position="400"/>
    </location>
</feature>
<evidence type="ECO:0008006" key="3">
    <source>
        <dbReference type="Google" id="ProtNLM"/>
    </source>
</evidence>
<gene>
    <name evidence="2" type="ORF">PCAR00345_LOCUS17416</name>
</gene>
<sequence length="530" mass="55609">MCQHDARYVSFDEHAANHAHAPRQRHSATFLLLIVLFGLGAHASTHALPVAAPLLEKLGLTPISYAAIALAPSVGQALTPALWGCAYSKSPRVTTIAAPFTLFTALALLAASLGFKKLYGSSPTERALLLTGLAVFSASRAGIGVVQHSALARGLRRSLTNGLILLVGTTHIIGAVISYVTPRIINKCGLFGMQLCLMGLGVIGVASAVALSSRLRASSSRVSHASPAKRRPSLFTVACKLCHKDLPSDKPYALICDQCERERVEQWRVRRILFLLGLWRACMVGALHAFNGVLNDLLVEHAFTIKGAGSFLAVINTISLVALPILALASSAAGVRPLLLVASALALCGACALLFSQHYGGEGVTWQGSDDDVLWWTPRVATLALGIAGVMAPVLPLALVPANSPSVGVAYGILDTMFYVGQFGSTLGTGAARQWGGFELALKLLALELLMSVVLAVVLLILAREEAPADTETDLPGDLADDLAGGFPGTNGSCRTPERARWGASSEGHYVSFGGPVPTPERTPVVRLSG</sequence>
<accession>A0A7S4BG43</accession>
<reference evidence="2" key="1">
    <citation type="submission" date="2021-01" db="EMBL/GenBank/DDBJ databases">
        <authorList>
            <person name="Corre E."/>
            <person name="Pelletier E."/>
            <person name="Niang G."/>
            <person name="Scheremetjew M."/>
            <person name="Finn R."/>
            <person name="Kale V."/>
            <person name="Holt S."/>
            <person name="Cochrane G."/>
            <person name="Meng A."/>
            <person name="Brown T."/>
            <person name="Cohen L."/>
        </authorList>
    </citation>
    <scope>NUCLEOTIDE SEQUENCE</scope>
    <source>
        <strain evidence="2">CCMP645</strain>
    </source>
</reference>
<dbReference type="EMBL" id="HBIZ01027460">
    <property type="protein sequence ID" value="CAE0764804.1"/>
    <property type="molecule type" value="Transcribed_RNA"/>
</dbReference>